<feature type="domain" description="Pyrroline-5-carboxylate reductase catalytic N-terminal" evidence="2">
    <location>
        <begin position="18"/>
        <end position="107"/>
    </location>
</feature>
<name>A0A5C8ZE71_9ACTN</name>
<evidence type="ECO:0000313" key="4">
    <source>
        <dbReference type="Proteomes" id="UP000321234"/>
    </source>
</evidence>
<dbReference type="OrthoDB" id="1523398at2"/>
<dbReference type="InterPro" id="IPR028939">
    <property type="entry name" value="P5C_Rdtase_cat_N"/>
</dbReference>
<dbReference type="RefSeq" id="WP_147927047.1">
    <property type="nucleotide sequence ID" value="NZ_VKAC01000008.1"/>
</dbReference>
<keyword evidence="4" id="KW-1185">Reference proteome</keyword>
<protein>
    <submittedName>
        <fullName evidence="3">NADP oxidoreductase</fullName>
    </submittedName>
</protein>
<dbReference type="InterPro" id="IPR036291">
    <property type="entry name" value="NAD(P)-bd_dom_sf"/>
</dbReference>
<comment type="caution">
    <text evidence="3">The sequence shown here is derived from an EMBL/GenBank/DDBJ whole genome shotgun (WGS) entry which is preliminary data.</text>
</comment>
<dbReference type="SUPFAM" id="SSF51735">
    <property type="entry name" value="NAD(P)-binding Rossmann-fold domains"/>
    <property type="match status" value="1"/>
</dbReference>
<dbReference type="EMBL" id="VKAC01000008">
    <property type="protein sequence ID" value="TXR55471.1"/>
    <property type="molecule type" value="Genomic_DNA"/>
</dbReference>
<dbReference type="PANTHER" id="PTHR14239">
    <property type="entry name" value="DUDULIN-RELATED"/>
    <property type="match status" value="1"/>
</dbReference>
<dbReference type="InterPro" id="IPR051267">
    <property type="entry name" value="STEAP_metalloreductase"/>
</dbReference>
<evidence type="ECO:0000313" key="3">
    <source>
        <dbReference type="EMBL" id="TXR55471.1"/>
    </source>
</evidence>
<dbReference type="Proteomes" id="UP000321234">
    <property type="component" value="Unassembled WGS sequence"/>
</dbReference>
<keyword evidence="1" id="KW-0560">Oxidoreductase</keyword>
<dbReference type="Pfam" id="PF03807">
    <property type="entry name" value="F420_oxidored"/>
    <property type="match status" value="1"/>
</dbReference>
<reference evidence="3 4" key="1">
    <citation type="submission" date="2019-07" db="EMBL/GenBank/DDBJ databases">
        <title>Quadrisphaera sp. strain DD2A genome sequencing and assembly.</title>
        <authorList>
            <person name="Kim I."/>
        </authorList>
    </citation>
    <scope>NUCLEOTIDE SEQUENCE [LARGE SCALE GENOMIC DNA]</scope>
    <source>
        <strain evidence="3 4">DD2A</strain>
    </source>
</reference>
<proteinExistence type="predicted"/>
<evidence type="ECO:0000259" key="2">
    <source>
        <dbReference type="Pfam" id="PF03807"/>
    </source>
</evidence>
<dbReference type="Gene3D" id="3.40.50.720">
    <property type="entry name" value="NAD(P)-binding Rossmann-like Domain"/>
    <property type="match status" value="1"/>
</dbReference>
<organism evidence="3 4">
    <name type="scientific">Quadrisphaera setariae</name>
    <dbReference type="NCBI Taxonomy" id="2593304"/>
    <lineage>
        <taxon>Bacteria</taxon>
        <taxon>Bacillati</taxon>
        <taxon>Actinomycetota</taxon>
        <taxon>Actinomycetes</taxon>
        <taxon>Kineosporiales</taxon>
        <taxon>Kineosporiaceae</taxon>
        <taxon>Quadrisphaera</taxon>
    </lineage>
</organism>
<sequence>MSTTDTTGRTSGEPSTHTIGIIGAGNIGGTVAKLAVDAGHRVVIANSRGPETLADLVAQLGEGARAATAAEAAEAGDLVVVTVPLKAYRELPAQQLAGKVVLDTNNYYPDRDGHIAELDDHSATTSELVARHLAGASLVKVFNNIFSIALAALSKPAGDPARAALPIFGDDDDAKAVAVAFLDTLGYDAVDGGPLARSWRAENGRPVYVMPYAKDGDVATPAPADAATVRSLLEAAELNDPDQQPRTLS</sequence>
<dbReference type="AlphaFoldDB" id="A0A5C8ZE71"/>
<gene>
    <name evidence="3" type="ORF">FMM08_14225</name>
</gene>
<accession>A0A5C8ZE71</accession>
<evidence type="ECO:0000256" key="1">
    <source>
        <dbReference type="ARBA" id="ARBA00023002"/>
    </source>
</evidence>
<dbReference type="GO" id="GO:0016491">
    <property type="term" value="F:oxidoreductase activity"/>
    <property type="evidence" value="ECO:0007669"/>
    <property type="project" value="UniProtKB-KW"/>
</dbReference>